<reference evidence="4" key="1">
    <citation type="submission" date="2021-04" db="EMBL/GenBank/DDBJ databases">
        <authorList>
            <consortium name="Wellcome Sanger Institute Data Sharing"/>
        </authorList>
    </citation>
    <scope>NUCLEOTIDE SEQUENCE [LARGE SCALE GENOMIC DNA]</scope>
</reference>
<gene>
    <name evidence="4" type="primary">CFAP97</name>
</gene>
<dbReference type="OrthoDB" id="515313at2759"/>
<organism evidence="4 5">
    <name type="scientific">Anabas testudineus</name>
    <name type="common">Climbing perch</name>
    <name type="synonym">Anthias testudineus</name>
    <dbReference type="NCBI Taxonomy" id="64144"/>
    <lineage>
        <taxon>Eukaryota</taxon>
        <taxon>Metazoa</taxon>
        <taxon>Chordata</taxon>
        <taxon>Craniata</taxon>
        <taxon>Vertebrata</taxon>
        <taxon>Euteleostomi</taxon>
        <taxon>Actinopterygii</taxon>
        <taxon>Neopterygii</taxon>
        <taxon>Teleostei</taxon>
        <taxon>Neoteleostei</taxon>
        <taxon>Acanthomorphata</taxon>
        <taxon>Anabantaria</taxon>
        <taxon>Anabantiformes</taxon>
        <taxon>Anabantoidei</taxon>
        <taxon>Anabantidae</taxon>
        <taxon>Anabas</taxon>
    </lineage>
</organism>
<name>A0A7N5ZXV7_ANATE</name>
<feature type="compositionally biased region" description="Polar residues" evidence="3">
    <location>
        <begin position="398"/>
        <end position="408"/>
    </location>
</feature>
<feature type="compositionally biased region" description="Basic and acidic residues" evidence="3">
    <location>
        <begin position="24"/>
        <end position="59"/>
    </location>
</feature>
<dbReference type="OMA" id="DEKCCEE"/>
<dbReference type="GeneID" id="113162409"/>
<feature type="compositionally biased region" description="Basic and acidic residues" evidence="3">
    <location>
        <begin position="207"/>
        <end position="224"/>
    </location>
</feature>
<evidence type="ECO:0000256" key="2">
    <source>
        <dbReference type="ARBA" id="ARBA00021424"/>
    </source>
</evidence>
<dbReference type="InterPro" id="IPR038791">
    <property type="entry name" value="Cfap97/Hemingway"/>
</dbReference>
<dbReference type="RefSeq" id="XP_026216289.1">
    <property type="nucleotide sequence ID" value="XM_026360504.1"/>
</dbReference>
<evidence type="ECO:0000313" key="5">
    <source>
        <dbReference type="Proteomes" id="UP000265040"/>
    </source>
</evidence>
<dbReference type="AlphaFoldDB" id="A0A7N5ZXV7"/>
<dbReference type="InterPro" id="IPR029488">
    <property type="entry name" value="Hmw/CFAP97"/>
</dbReference>
<feature type="compositionally biased region" description="Basic residues" evidence="3">
    <location>
        <begin position="99"/>
        <end position="117"/>
    </location>
</feature>
<dbReference type="PANTHER" id="PTHR23035">
    <property type="entry name" value="CILIA- AND FLAGELLA-ASSOCIATED PROTEIN 97-RELATED"/>
    <property type="match status" value="1"/>
</dbReference>
<dbReference type="RefSeq" id="XP_026216288.1">
    <property type="nucleotide sequence ID" value="XM_026360503.1"/>
</dbReference>
<feature type="region of interest" description="Disordered" evidence="3">
    <location>
        <begin position="289"/>
        <end position="332"/>
    </location>
</feature>
<evidence type="ECO:0000256" key="3">
    <source>
        <dbReference type="SAM" id="MobiDB-lite"/>
    </source>
</evidence>
<evidence type="ECO:0000256" key="1">
    <source>
        <dbReference type="ARBA" id="ARBA00008315"/>
    </source>
</evidence>
<sequence length="429" mass="47195">MFNPSELDGEVDHSFFDSDGDDSSNTRDGGKVTEKGLKAEKESPSAHERLPVKPTEKIEVGLSPRSDGTKKHIEHVVYDEDGSNQSQYETEEEALPSTKHSKSRNKLSTKKQIRNWRTRSPSPTSTETSVDADSESSCSSNNGRSSLGSPTFPKSKKSSSIPRERKTRASTGSGDIATSHTVESEDTVTDVSPLSSPDISPLQSVDLNDKVAAEESQQEQHKESAPSSGLSNARYNEDSDQDVDECSLHAESQFGGKLDFHYPGGRNRKNYSFSNDEVRRIDRENQRLLRELSRLSPGPRPGSVARKKTNVASSSPLNRLSHSALNRQREQQRIERENLAFLKRLESVKPTPGLKRSEQLADYQRQVGYLGAPSYPICRPTSKKDRSTSRTSSAGPRPTSSTHLSSRAASVHTDPCSTPVPRSKKVSAS</sequence>
<dbReference type="Pfam" id="PF13879">
    <property type="entry name" value="Hmw_CFAP97"/>
    <property type="match status" value="1"/>
</dbReference>
<reference evidence="4" key="2">
    <citation type="submission" date="2025-08" db="UniProtKB">
        <authorList>
            <consortium name="Ensembl"/>
        </authorList>
    </citation>
    <scope>IDENTIFICATION</scope>
</reference>
<reference evidence="4" key="3">
    <citation type="submission" date="2025-09" db="UniProtKB">
        <authorList>
            <consortium name="Ensembl"/>
        </authorList>
    </citation>
    <scope>IDENTIFICATION</scope>
</reference>
<accession>A0A7N5ZXV7</accession>
<dbReference type="InParanoid" id="A0A7N5ZXV7"/>
<feature type="compositionally biased region" description="Polar residues" evidence="3">
    <location>
        <begin position="169"/>
        <end position="181"/>
    </location>
</feature>
<dbReference type="GO" id="GO:0007283">
    <property type="term" value="P:spermatogenesis"/>
    <property type="evidence" value="ECO:0007669"/>
    <property type="project" value="TreeGrafter"/>
</dbReference>
<proteinExistence type="inferred from homology"/>
<dbReference type="Ensembl" id="ENSATET00000057904.2">
    <property type="protein sequence ID" value="ENSATEP00000039848.1"/>
    <property type="gene ID" value="ENSATEG00000016696.3"/>
</dbReference>
<feature type="region of interest" description="Disordered" evidence="3">
    <location>
        <begin position="371"/>
        <end position="429"/>
    </location>
</feature>
<feature type="compositionally biased region" description="Polar residues" evidence="3">
    <location>
        <begin position="310"/>
        <end position="326"/>
    </location>
</feature>
<comment type="similarity">
    <text evidence="1">Belongs to the CFAP97 family.</text>
</comment>
<keyword evidence="5" id="KW-1185">Reference proteome</keyword>
<feature type="compositionally biased region" description="Low complexity" evidence="3">
    <location>
        <begin position="118"/>
        <end position="149"/>
    </location>
</feature>
<feature type="region of interest" description="Disordered" evidence="3">
    <location>
        <begin position="1"/>
        <end position="277"/>
    </location>
</feature>
<feature type="compositionally biased region" description="Polar residues" evidence="3">
    <location>
        <begin position="225"/>
        <end position="234"/>
    </location>
</feature>
<dbReference type="Proteomes" id="UP000265040">
    <property type="component" value="Chromosome 1"/>
</dbReference>
<protein>
    <recommendedName>
        <fullName evidence="2">Cilia- and flagella-associated protein 97</fullName>
    </recommendedName>
</protein>
<feature type="compositionally biased region" description="Basic and acidic residues" evidence="3">
    <location>
        <begin position="67"/>
        <end position="78"/>
    </location>
</feature>
<evidence type="ECO:0000313" key="4">
    <source>
        <dbReference type="Ensembl" id="ENSATEP00000039848.1"/>
    </source>
</evidence>
<feature type="compositionally biased region" description="Polar residues" evidence="3">
    <location>
        <begin position="189"/>
        <end position="206"/>
    </location>
</feature>
<dbReference type="PANTHER" id="PTHR23035:SF1">
    <property type="entry name" value="CILIA- AND FLAGELLA-ASSOCIATED PROTEIN 97"/>
    <property type="match status" value="1"/>
</dbReference>
<dbReference type="GeneTree" id="ENSGT00390000010356"/>